<feature type="non-terminal residue" evidence="2">
    <location>
        <position position="108"/>
    </location>
</feature>
<feature type="transmembrane region" description="Helical" evidence="1">
    <location>
        <begin position="25"/>
        <end position="46"/>
    </location>
</feature>
<dbReference type="Proteomes" id="UP000836404">
    <property type="component" value="Unassembled WGS sequence"/>
</dbReference>
<comment type="caution">
    <text evidence="2">The sequence shown here is derived from an EMBL/GenBank/DDBJ whole genome shotgun (WGS) entry which is preliminary data.</text>
</comment>
<name>A0A9N8M298_9BASI</name>
<keyword evidence="1" id="KW-1133">Transmembrane helix</keyword>
<proteinExistence type="predicted"/>
<protein>
    <submittedName>
        <fullName evidence="2">Uncharacterized protein</fullName>
    </submittedName>
</protein>
<dbReference type="AlphaFoldDB" id="A0A9N8M298"/>
<evidence type="ECO:0000313" key="3">
    <source>
        <dbReference type="Proteomes" id="UP000836404"/>
    </source>
</evidence>
<gene>
    <name evidence="2" type="ORF">JKILLFL_G6767</name>
</gene>
<keyword evidence="3" id="KW-1185">Reference proteome</keyword>
<reference evidence="2 3" key="1">
    <citation type="submission" date="2020-10" db="EMBL/GenBank/DDBJ databases">
        <authorList>
            <person name="Sedaghatjoo S."/>
        </authorList>
    </citation>
    <scope>NUCLEOTIDE SEQUENCE [LARGE SCALE GENOMIC DNA]</scope>
    <source>
        <strain evidence="2 3">LLFL</strain>
    </source>
</reference>
<keyword evidence="1" id="KW-0812">Transmembrane</keyword>
<keyword evidence="1" id="KW-0472">Membrane</keyword>
<evidence type="ECO:0000256" key="1">
    <source>
        <dbReference type="SAM" id="Phobius"/>
    </source>
</evidence>
<dbReference type="EMBL" id="CAJHJF010006247">
    <property type="protein sequence ID" value="CAD6955516.1"/>
    <property type="molecule type" value="Genomic_DNA"/>
</dbReference>
<evidence type="ECO:0000313" key="2">
    <source>
        <dbReference type="EMBL" id="CAD6955516.1"/>
    </source>
</evidence>
<sequence length="108" mass="11786">MDDLGEAGDFSEGSRNLEGFVGGRYFFFGSGLRRFFSVLVLLFGYGGQLTKVAHQRQSSSSLLRVDKDVIVVVESHHFSSSGILSISIFSGEEPFSLLVLRLSSSFGI</sequence>
<accession>A0A9N8M298</accession>
<organism evidence="2 3">
    <name type="scientific">Tilletia laevis</name>
    <dbReference type="NCBI Taxonomy" id="157183"/>
    <lineage>
        <taxon>Eukaryota</taxon>
        <taxon>Fungi</taxon>
        <taxon>Dikarya</taxon>
        <taxon>Basidiomycota</taxon>
        <taxon>Ustilaginomycotina</taxon>
        <taxon>Exobasidiomycetes</taxon>
        <taxon>Tilletiales</taxon>
        <taxon>Tilletiaceae</taxon>
        <taxon>Tilletia</taxon>
    </lineage>
</organism>